<name>A0A0A9YHP0_LYGHE</name>
<evidence type="ECO:0000256" key="9">
    <source>
        <dbReference type="RuleBase" id="RU004192"/>
    </source>
</evidence>
<dbReference type="EMBL" id="GDHC01013080">
    <property type="protein sequence ID" value="JAQ05549.1"/>
    <property type="molecule type" value="Transcribed_RNA"/>
</dbReference>
<dbReference type="AlphaFoldDB" id="A0A0A9YHP0"/>
<evidence type="ECO:0000256" key="2">
    <source>
        <dbReference type="ARBA" id="ARBA00008020"/>
    </source>
</evidence>
<evidence type="ECO:0000256" key="4">
    <source>
        <dbReference type="ARBA" id="ARBA00022490"/>
    </source>
</evidence>
<comment type="similarity">
    <text evidence="2 8">Belongs to the TCP-1 chaperonin family.</text>
</comment>
<dbReference type="PRINTS" id="PR00304">
    <property type="entry name" value="TCOMPLEXTCP1"/>
</dbReference>
<dbReference type="CDD" id="cd03338">
    <property type="entry name" value="TCP1_delta"/>
    <property type="match status" value="1"/>
</dbReference>
<dbReference type="SUPFAM" id="SSF54849">
    <property type="entry name" value="GroEL-intermediate domain like"/>
    <property type="match status" value="1"/>
</dbReference>
<evidence type="ECO:0000256" key="6">
    <source>
        <dbReference type="ARBA" id="ARBA00022840"/>
    </source>
</evidence>
<dbReference type="InterPro" id="IPR012717">
    <property type="entry name" value="Chap_CCT_delta"/>
</dbReference>
<dbReference type="PROSITE" id="PS00750">
    <property type="entry name" value="TCP1_1"/>
    <property type="match status" value="1"/>
</dbReference>
<dbReference type="Pfam" id="PF00118">
    <property type="entry name" value="Cpn60_TCP1"/>
    <property type="match status" value="1"/>
</dbReference>
<dbReference type="InterPro" id="IPR054827">
    <property type="entry name" value="thermosome_alpha"/>
</dbReference>
<reference evidence="10" key="2">
    <citation type="submission" date="2014-07" db="EMBL/GenBank/DDBJ databases">
        <authorList>
            <person name="Hull J."/>
        </authorList>
    </citation>
    <scope>NUCLEOTIDE SEQUENCE</scope>
</reference>
<dbReference type="GO" id="GO:0005524">
    <property type="term" value="F:ATP binding"/>
    <property type="evidence" value="ECO:0007669"/>
    <property type="project" value="UniProtKB-KW"/>
</dbReference>
<dbReference type="NCBIfam" id="NF041082">
    <property type="entry name" value="thermosome_alpha"/>
    <property type="match status" value="1"/>
</dbReference>
<comment type="subcellular location">
    <subcellularLocation>
        <location evidence="1">Cytoplasm</location>
    </subcellularLocation>
</comment>
<evidence type="ECO:0000256" key="8">
    <source>
        <dbReference type="RuleBase" id="RU004187"/>
    </source>
</evidence>
<evidence type="ECO:0000256" key="5">
    <source>
        <dbReference type="ARBA" id="ARBA00022741"/>
    </source>
</evidence>
<dbReference type="GO" id="GO:0051082">
    <property type="term" value="F:unfolded protein binding"/>
    <property type="evidence" value="ECO:0007669"/>
    <property type="project" value="InterPro"/>
</dbReference>
<dbReference type="Gene3D" id="3.30.260.10">
    <property type="entry name" value="TCP-1-like chaperonin intermediate domain"/>
    <property type="match status" value="1"/>
</dbReference>
<dbReference type="Gene3D" id="1.10.560.10">
    <property type="entry name" value="GroEL-like equatorial domain"/>
    <property type="match status" value="1"/>
</dbReference>
<dbReference type="PROSITE" id="PS00995">
    <property type="entry name" value="TCP1_3"/>
    <property type="match status" value="1"/>
</dbReference>
<evidence type="ECO:0000256" key="3">
    <source>
        <dbReference type="ARBA" id="ARBA00016107"/>
    </source>
</evidence>
<dbReference type="SUPFAM" id="SSF52029">
    <property type="entry name" value="GroEL apical domain-like"/>
    <property type="match status" value="1"/>
</dbReference>
<keyword evidence="5 8" id="KW-0547">Nucleotide-binding</keyword>
<evidence type="ECO:0000256" key="1">
    <source>
        <dbReference type="ARBA" id="ARBA00004496"/>
    </source>
</evidence>
<protein>
    <recommendedName>
        <fullName evidence="3 9">T-complex protein 1 subunit delta</fullName>
    </recommendedName>
</protein>
<reference evidence="11" key="3">
    <citation type="journal article" date="2016" name="Gigascience">
        <title>De novo construction of an expanded transcriptome assembly for the western tarnished plant bug, Lygus hesperus.</title>
        <authorList>
            <person name="Tassone E.E."/>
            <person name="Geib S.M."/>
            <person name="Hall B."/>
            <person name="Fabrick J.A."/>
            <person name="Brent C.S."/>
            <person name="Hull J.J."/>
        </authorList>
    </citation>
    <scope>NUCLEOTIDE SEQUENCE</scope>
</reference>
<gene>
    <name evidence="10" type="primary">cct4_0</name>
    <name evidence="11" type="synonym">cct4_2</name>
    <name evidence="10" type="ORF">CM83_11836</name>
    <name evidence="11" type="ORF">g.12819</name>
</gene>
<proteinExistence type="inferred from homology"/>
<dbReference type="InterPro" id="IPR027409">
    <property type="entry name" value="GroEL-like_apical_dom_sf"/>
</dbReference>
<dbReference type="NCBIfam" id="TIGR02342">
    <property type="entry name" value="chap_CCT_delta"/>
    <property type="match status" value="1"/>
</dbReference>
<dbReference type="NCBIfam" id="NF041083">
    <property type="entry name" value="thermosome_beta"/>
    <property type="match status" value="1"/>
</dbReference>
<keyword evidence="7 8" id="KW-0143">Chaperone</keyword>
<dbReference type="Gene3D" id="3.50.7.10">
    <property type="entry name" value="GroEL"/>
    <property type="match status" value="1"/>
</dbReference>
<dbReference type="GO" id="GO:0140662">
    <property type="term" value="F:ATP-dependent protein folding chaperone"/>
    <property type="evidence" value="ECO:0007669"/>
    <property type="project" value="InterPro"/>
</dbReference>
<evidence type="ECO:0000313" key="10">
    <source>
        <dbReference type="EMBL" id="JAG31126.1"/>
    </source>
</evidence>
<dbReference type="PANTHER" id="PTHR11353">
    <property type="entry name" value="CHAPERONIN"/>
    <property type="match status" value="1"/>
</dbReference>
<dbReference type="InterPro" id="IPR002194">
    <property type="entry name" value="Chaperonin_TCP-1_CS"/>
</dbReference>
<accession>A0A0A9YHP0</accession>
<keyword evidence="4" id="KW-0963">Cytoplasm</keyword>
<dbReference type="InterPro" id="IPR002423">
    <property type="entry name" value="Cpn60/GroEL/TCP-1"/>
</dbReference>
<dbReference type="InterPro" id="IPR053374">
    <property type="entry name" value="TCP-1_chaperonin"/>
</dbReference>
<dbReference type="GO" id="GO:0016887">
    <property type="term" value="F:ATP hydrolysis activity"/>
    <property type="evidence" value="ECO:0007669"/>
    <property type="project" value="InterPro"/>
</dbReference>
<keyword evidence="6 8" id="KW-0067">ATP-binding</keyword>
<organism evidence="10">
    <name type="scientific">Lygus hesperus</name>
    <name type="common">Western plant bug</name>
    <dbReference type="NCBI Taxonomy" id="30085"/>
    <lineage>
        <taxon>Eukaryota</taxon>
        <taxon>Metazoa</taxon>
        <taxon>Ecdysozoa</taxon>
        <taxon>Arthropoda</taxon>
        <taxon>Hexapoda</taxon>
        <taxon>Insecta</taxon>
        <taxon>Pterygota</taxon>
        <taxon>Neoptera</taxon>
        <taxon>Paraneoptera</taxon>
        <taxon>Hemiptera</taxon>
        <taxon>Heteroptera</taxon>
        <taxon>Panheteroptera</taxon>
        <taxon>Cimicomorpha</taxon>
        <taxon>Miridae</taxon>
        <taxon>Mirini</taxon>
        <taxon>Lygus</taxon>
    </lineage>
</organism>
<reference evidence="10" key="1">
    <citation type="journal article" date="2014" name="PLoS ONE">
        <title>Transcriptome-Based Identification of ABC Transporters in the Western Tarnished Plant Bug Lygus hesperus.</title>
        <authorList>
            <person name="Hull J.J."/>
            <person name="Chaney K."/>
            <person name="Geib S.M."/>
            <person name="Fabrick J.A."/>
            <person name="Brent C.S."/>
            <person name="Walsh D."/>
            <person name="Lavine L.C."/>
        </authorList>
    </citation>
    <scope>NUCLEOTIDE SEQUENCE</scope>
</reference>
<dbReference type="InterPro" id="IPR027413">
    <property type="entry name" value="GROEL-like_equatorial_sf"/>
</dbReference>
<dbReference type="GO" id="GO:0005737">
    <property type="term" value="C:cytoplasm"/>
    <property type="evidence" value="ECO:0007669"/>
    <property type="project" value="UniProtKB-SubCell"/>
</dbReference>
<evidence type="ECO:0000256" key="7">
    <source>
        <dbReference type="ARBA" id="ARBA00023186"/>
    </source>
</evidence>
<dbReference type="EMBL" id="GBHO01012478">
    <property type="protein sequence ID" value="JAG31126.1"/>
    <property type="molecule type" value="Transcribed_RNA"/>
</dbReference>
<dbReference type="FunFam" id="3.50.7.10:FF:000010">
    <property type="entry name" value="T-complex protein 1 subunit delta"/>
    <property type="match status" value="1"/>
</dbReference>
<dbReference type="SUPFAM" id="SSF48592">
    <property type="entry name" value="GroEL equatorial domain-like"/>
    <property type="match status" value="1"/>
</dbReference>
<sequence>MKVINTTPKQGVFSGREKEKDVRYNNIVAAKAIADIVRTSLGPKGMDKLITSADGQHTITNDGATIVGKLETNHPAAKMIIDLSKAQDIEAGDGTTSVVILAGSLLDAAQQLIEKGIHASSISRAFMMSLKVTKEILTSIAIPLDFTNRDSLLQAAITSLNSKVISTYSDVLAPIAVDAVLRVVNPATATNVDLQQIKVVSKVGGTIDDTELIDGLCFAQGSVSSTTTNDTTSIIKNAKIGLIQYQLSPPKTNMENSIVIEDYTQIDRILREERTYIQKLLKPIIKSGCNVLLIQKSILRDAVCDLALHYLSSRKIMVIKDIERTEVDFIAQSLNLQPVADPGLFSPDKLGYADLVTEVGTPSGKLTKITGVMNAGKTVSILCRGSNRMVVDEAVRSLHDALCVIRSLIKCRYLIAGGGAPEIAASVKLLDLADTLMDIDGHCVTEYAKALQIIPVTLAENAGLDPIYIMTELRKQHATGNSTYGINIKKGIVDDMKQLNVLQPLLVSLSALSLATETCCMILKIDDIVGVR</sequence>
<dbReference type="InterPro" id="IPR017998">
    <property type="entry name" value="Chaperone_TCP-1"/>
</dbReference>
<evidence type="ECO:0000313" key="11">
    <source>
        <dbReference type="EMBL" id="JAQ05549.1"/>
    </source>
</evidence>
<dbReference type="InterPro" id="IPR027410">
    <property type="entry name" value="TCP-1-like_intermed_sf"/>
</dbReference>